<dbReference type="GO" id="GO:0003676">
    <property type="term" value="F:nucleic acid binding"/>
    <property type="evidence" value="ECO:0007669"/>
    <property type="project" value="InterPro"/>
</dbReference>
<dbReference type="Pfam" id="PF02171">
    <property type="entry name" value="Piwi"/>
    <property type="match status" value="1"/>
</dbReference>
<reference evidence="4" key="1">
    <citation type="journal article" date="2020" name="mSystems">
        <title>Genome- and Community-Level Interaction Insights into Carbon Utilization and Element Cycling Functions of Hydrothermarchaeota in Hydrothermal Sediment.</title>
        <authorList>
            <person name="Zhou Z."/>
            <person name="Liu Y."/>
            <person name="Xu W."/>
            <person name="Pan J."/>
            <person name="Luo Z.H."/>
            <person name="Li M."/>
        </authorList>
    </citation>
    <scope>NUCLEOTIDE SEQUENCE [LARGE SCALE GENOMIC DNA]</scope>
    <source>
        <strain evidence="4">SpSt-114</strain>
    </source>
</reference>
<comment type="caution">
    <text evidence="4">The sequence shown here is derived from an EMBL/GenBank/DDBJ whole genome shotgun (WGS) entry which is preliminary data.</text>
</comment>
<accession>A0A7C5X430</accession>
<dbReference type="InterPro" id="IPR036397">
    <property type="entry name" value="RNaseH_sf"/>
</dbReference>
<evidence type="ECO:0000313" key="4">
    <source>
        <dbReference type="EMBL" id="HHO74637.1"/>
    </source>
</evidence>
<comment type="similarity">
    <text evidence="1">Belongs to the argonaute family. Long pAgo subfamily.</text>
</comment>
<dbReference type="Gene3D" id="3.40.50.2300">
    <property type="match status" value="1"/>
</dbReference>
<dbReference type="Gene3D" id="3.30.420.10">
    <property type="entry name" value="Ribonuclease H-like superfamily/Ribonuclease H"/>
    <property type="match status" value="1"/>
</dbReference>
<sequence>MYPVAIISNMAQETFVSNLFGLTQKNPLPVWTYRLKKKESAINKHIKFLLNSACLRLLSESKDKHPFFYDGETVISLVDIGDSFQTDDYILEKQSFIPEYFFSSPEAWNTFINSFANLLMVNREDVKYVSKSKGILRRYILDTEFINQNAYLRIDFRYMLLTPENLDGQLRKGEEPEIGGRYYTPNRRIAILKDYKEVSKEDYEKLMKEMLPMSLHKTKVAWEKGLKEVEKHGYGYIAKVVFDESDMTEYTYPANALVKVRYIEDLDREELQQIRPKPRERWELIMRFRDRVASLLRDYSIDLDVEPYTKIEYIAPRFEVVDGGGKFYQINGSVRKVLETQDWKPIIRNPRISVGFLYLYTNRNSLRDLENRARIIENTVLKKVSSLGLHIDRLKPIPIPIPTDVKEFSLLHHVGDLEGSNTFLFVLTNASKLDTEFYTEIKRELLGCGIQSQVIYHRTNVRDKHVVYNLTLGLLGKTGNYPYFLKESSNKVFVGIDLSRKARSSNKGTLNAVGTAIIVDASNGGTITYKNIDVPAGGEAIEEAYVQKLGSLLYEYRNRFIVIHRDGRVSEDEFKAYVEIFSKKYRIENFALVSVLKSGTPRIFRMKGNVVENPSKGCAILLSEQEAIISTYEPSLGTHIPLRIKVLYGDYYSLREAIEDVLKLTLLNFSSFTLNKLPATVAFADMIAWYKLHGIAPEDADGNLFFL</sequence>
<dbReference type="InterPro" id="IPR003165">
    <property type="entry name" value="Piwi"/>
</dbReference>
<organism evidence="4">
    <name type="scientific">Thermocrinis ruber</name>
    <dbReference type="NCBI Taxonomy" id="75906"/>
    <lineage>
        <taxon>Bacteria</taxon>
        <taxon>Pseudomonadati</taxon>
        <taxon>Aquificota</taxon>
        <taxon>Aquificia</taxon>
        <taxon>Aquificales</taxon>
        <taxon>Aquificaceae</taxon>
        <taxon>Thermocrinis</taxon>
    </lineage>
</organism>
<evidence type="ECO:0000259" key="3">
    <source>
        <dbReference type="PROSITE" id="PS50822"/>
    </source>
</evidence>
<gene>
    <name evidence="4" type="ORF">ENN04_08430</name>
</gene>
<dbReference type="AlphaFoldDB" id="A0A7C5X430"/>
<evidence type="ECO:0000256" key="2">
    <source>
        <dbReference type="ARBA" id="ARBA00035032"/>
    </source>
</evidence>
<feature type="domain" description="Piwi" evidence="3">
    <location>
        <begin position="422"/>
        <end position="696"/>
    </location>
</feature>
<dbReference type="SUPFAM" id="SSF53098">
    <property type="entry name" value="Ribonuclease H-like"/>
    <property type="match status" value="1"/>
</dbReference>
<dbReference type="PROSITE" id="PS50822">
    <property type="entry name" value="PIWI"/>
    <property type="match status" value="1"/>
</dbReference>
<dbReference type="SMART" id="SM00950">
    <property type="entry name" value="Piwi"/>
    <property type="match status" value="1"/>
</dbReference>
<protein>
    <recommendedName>
        <fullName evidence="2">Protein argonaute</fullName>
    </recommendedName>
</protein>
<dbReference type="InterPro" id="IPR012337">
    <property type="entry name" value="RNaseH-like_sf"/>
</dbReference>
<dbReference type="EMBL" id="DSAC01000105">
    <property type="protein sequence ID" value="HHO74637.1"/>
    <property type="molecule type" value="Genomic_DNA"/>
</dbReference>
<name>A0A7C5X430_9AQUI</name>
<proteinExistence type="inferred from homology"/>
<evidence type="ECO:0000256" key="1">
    <source>
        <dbReference type="ARBA" id="ARBA00035012"/>
    </source>
</evidence>